<accession>A0AA35LEP5</accession>
<dbReference type="GO" id="GO:0005886">
    <property type="term" value="C:plasma membrane"/>
    <property type="evidence" value="ECO:0007669"/>
    <property type="project" value="TreeGrafter"/>
</dbReference>
<dbReference type="PANTHER" id="PTHR15646:SF5">
    <property type="entry name" value="LINKER FOR ACTIVATION OF T-CELLS FAMILY MEMBER 2"/>
    <property type="match status" value="1"/>
</dbReference>
<evidence type="ECO:0000313" key="3">
    <source>
        <dbReference type="EMBL" id="CAI5794961.1"/>
    </source>
</evidence>
<gene>
    <name evidence="3" type="ORF">PODLI_1B018555</name>
</gene>
<name>A0AA35LEP5_9SAUR</name>
<keyword evidence="2" id="KW-1133">Transmembrane helix</keyword>
<dbReference type="PANTHER" id="PTHR15646">
    <property type="entry name" value="LINKER FOR ACTIVATION OF T-CELLS FAMILY MEMBER 2"/>
    <property type="match status" value="1"/>
</dbReference>
<organism evidence="3 4">
    <name type="scientific">Podarcis lilfordi</name>
    <name type="common">Lilford's wall lizard</name>
    <dbReference type="NCBI Taxonomy" id="74358"/>
    <lineage>
        <taxon>Eukaryota</taxon>
        <taxon>Metazoa</taxon>
        <taxon>Chordata</taxon>
        <taxon>Craniata</taxon>
        <taxon>Vertebrata</taxon>
        <taxon>Euteleostomi</taxon>
        <taxon>Lepidosauria</taxon>
        <taxon>Squamata</taxon>
        <taxon>Bifurcata</taxon>
        <taxon>Unidentata</taxon>
        <taxon>Episquamata</taxon>
        <taxon>Laterata</taxon>
        <taxon>Lacertibaenia</taxon>
        <taxon>Lacertidae</taxon>
        <taxon>Podarcis</taxon>
    </lineage>
</organism>
<sequence>MSQVELIWGAFSLMFLGALVSMCMKCQRTGGRQEQTGLDSQRNHYGEQQRFEAVRSHSMSRHDCPKIPCDTPGQSKRSKHPVLESHLQACPEPRYQNTEKVLQMEQDPAYIKPIDADIYYNCGSFVRQSSDEDTYSYQNVAGPSRSSGLVLADVDVYENSTTIQIWKHSQIAEDSDDDESDYINSHPNCRFPA</sequence>
<dbReference type="GO" id="GO:0042113">
    <property type="term" value="P:B cell activation"/>
    <property type="evidence" value="ECO:0007669"/>
    <property type="project" value="InterPro"/>
</dbReference>
<dbReference type="GO" id="GO:0019722">
    <property type="term" value="P:calcium-mediated signaling"/>
    <property type="evidence" value="ECO:0007669"/>
    <property type="project" value="TreeGrafter"/>
</dbReference>
<proteinExistence type="predicted"/>
<dbReference type="Proteomes" id="UP001178461">
    <property type="component" value="Chromosome 15"/>
</dbReference>
<dbReference type="AlphaFoldDB" id="A0AA35LEP5"/>
<evidence type="ECO:0000313" key="4">
    <source>
        <dbReference type="Proteomes" id="UP001178461"/>
    </source>
</evidence>
<dbReference type="Pfam" id="PF15703">
    <property type="entry name" value="LAT2"/>
    <property type="match status" value="1"/>
</dbReference>
<dbReference type="EMBL" id="OX395141">
    <property type="protein sequence ID" value="CAI5794961.1"/>
    <property type="molecule type" value="Genomic_DNA"/>
</dbReference>
<keyword evidence="4" id="KW-1185">Reference proteome</keyword>
<keyword evidence="2" id="KW-0812">Transmembrane</keyword>
<evidence type="ECO:0000256" key="1">
    <source>
        <dbReference type="SAM" id="MobiDB-lite"/>
    </source>
</evidence>
<protein>
    <submittedName>
        <fullName evidence="3">Linker for activation of T-cells family member 2 isoform X1</fullName>
    </submittedName>
</protein>
<dbReference type="GO" id="GO:0050853">
    <property type="term" value="P:B cell receptor signaling pathway"/>
    <property type="evidence" value="ECO:0007669"/>
    <property type="project" value="TreeGrafter"/>
</dbReference>
<dbReference type="InterPro" id="IPR031428">
    <property type="entry name" value="LAT2"/>
</dbReference>
<feature type="transmembrane region" description="Helical" evidence="2">
    <location>
        <begin position="6"/>
        <end position="24"/>
    </location>
</feature>
<reference evidence="3" key="1">
    <citation type="submission" date="2022-12" db="EMBL/GenBank/DDBJ databases">
        <authorList>
            <person name="Alioto T."/>
            <person name="Alioto T."/>
            <person name="Gomez Garrido J."/>
        </authorList>
    </citation>
    <scope>NUCLEOTIDE SEQUENCE</scope>
</reference>
<feature type="region of interest" description="Disordered" evidence="1">
    <location>
        <begin position="171"/>
        <end position="193"/>
    </location>
</feature>
<evidence type="ECO:0000256" key="2">
    <source>
        <dbReference type="SAM" id="Phobius"/>
    </source>
</evidence>
<keyword evidence="2" id="KW-0472">Membrane</keyword>